<dbReference type="EMBL" id="JARKIK010000041">
    <property type="protein sequence ID" value="KAK8738033.1"/>
    <property type="molecule type" value="Genomic_DNA"/>
</dbReference>
<feature type="region of interest" description="Disordered" evidence="1">
    <location>
        <begin position="1"/>
        <end position="49"/>
    </location>
</feature>
<name>A0AAW0XDI2_CHEQU</name>
<dbReference type="Proteomes" id="UP001445076">
    <property type="component" value="Unassembled WGS sequence"/>
</dbReference>
<gene>
    <name evidence="2" type="ORF">OTU49_004362</name>
</gene>
<evidence type="ECO:0000256" key="1">
    <source>
        <dbReference type="SAM" id="MobiDB-lite"/>
    </source>
</evidence>
<dbReference type="AlphaFoldDB" id="A0AAW0XDI2"/>
<evidence type="ECO:0000313" key="3">
    <source>
        <dbReference type="Proteomes" id="UP001445076"/>
    </source>
</evidence>
<sequence length="238" mass="26375">IQATPSNHSSQQEATLITKPARGHTHHQASKRPHSSPSQQEATLITKPPLKPASCPGMKVIVLVVGVVVWLVLGSTGSHPSNYPNSELELEPRRRLCGWRLANKLNSVCKGVYNKPQYADNLLYYRGRRVGGKTGLQQQPEALKELFSDDVIVMASRGHSTSTPPVLPIVSTDTAEQDNRELEDLLNMQLSQDPSQSASRENEDSKTHLPFLTKMEALQMVRNRPRPKRGLSAECCQK</sequence>
<feature type="non-terminal residue" evidence="2">
    <location>
        <position position="238"/>
    </location>
</feature>
<proteinExistence type="predicted"/>
<feature type="non-terminal residue" evidence="2">
    <location>
        <position position="1"/>
    </location>
</feature>
<keyword evidence="3" id="KW-1185">Reference proteome</keyword>
<accession>A0AAW0XDI2</accession>
<feature type="compositionally biased region" description="Polar residues" evidence="1">
    <location>
        <begin position="1"/>
        <end position="15"/>
    </location>
</feature>
<comment type="caution">
    <text evidence="2">The sequence shown here is derived from an EMBL/GenBank/DDBJ whole genome shotgun (WGS) entry which is preliminary data.</text>
</comment>
<feature type="compositionally biased region" description="Basic residues" evidence="1">
    <location>
        <begin position="21"/>
        <end position="34"/>
    </location>
</feature>
<protein>
    <submittedName>
        <fullName evidence="2">Uncharacterized protein</fullName>
    </submittedName>
</protein>
<reference evidence="2 3" key="1">
    <citation type="journal article" date="2024" name="BMC Genomics">
        <title>Genome assembly of redclaw crayfish (Cherax quadricarinatus) provides insights into its immune adaptation and hypoxia tolerance.</title>
        <authorList>
            <person name="Liu Z."/>
            <person name="Zheng J."/>
            <person name="Li H."/>
            <person name="Fang K."/>
            <person name="Wang S."/>
            <person name="He J."/>
            <person name="Zhou D."/>
            <person name="Weng S."/>
            <person name="Chi M."/>
            <person name="Gu Z."/>
            <person name="He J."/>
            <person name="Li F."/>
            <person name="Wang M."/>
        </authorList>
    </citation>
    <scope>NUCLEOTIDE SEQUENCE [LARGE SCALE GENOMIC DNA]</scope>
    <source>
        <strain evidence="2">ZL_2023a</strain>
    </source>
</reference>
<dbReference type="Gene3D" id="1.10.100.10">
    <property type="entry name" value="Insulin-like"/>
    <property type="match status" value="1"/>
</dbReference>
<evidence type="ECO:0000313" key="2">
    <source>
        <dbReference type="EMBL" id="KAK8738033.1"/>
    </source>
</evidence>
<organism evidence="2 3">
    <name type="scientific">Cherax quadricarinatus</name>
    <name type="common">Australian red claw crayfish</name>
    <dbReference type="NCBI Taxonomy" id="27406"/>
    <lineage>
        <taxon>Eukaryota</taxon>
        <taxon>Metazoa</taxon>
        <taxon>Ecdysozoa</taxon>
        <taxon>Arthropoda</taxon>
        <taxon>Crustacea</taxon>
        <taxon>Multicrustacea</taxon>
        <taxon>Malacostraca</taxon>
        <taxon>Eumalacostraca</taxon>
        <taxon>Eucarida</taxon>
        <taxon>Decapoda</taxon>
        <taxon>Pleocyemata</taxon>
        <taxon>Astacidea</taxon>
        <taxon>Parastacoidea</taxon>
        <taxon>Parastacidae</taxon>
        <taxon>Cherax</taxon>
    </lineage>
</organism>